<protein>
    <submittedName>
        <fullName evidence="2">Oxidoreductase</fullName>
    </submittedName>
</protein>
<dbReference type="Gene3D" id="3.40.50.720">
    <property type="entry name" value="NAD(P)-binding Rossmann-like Domain"/>
    <property type="match status" value="1"/>
</dbReference>
<evidence type="ECO:0000313" key="3">
    <source>
        <dbReference type="Proteomes" id="UP000730161"/>
    </source>
</evidence>
<feature type="domain" description="Gfo/Idh/MocA-like oxidoreductase N-terminal" evidence="1">
    <location>
        <begin position="2"/>
        <end position="105"/>
    </location>
</feature>
<proteinExistence type="predicted"/>
<reference evidence="2" key="1">
    <citation type="submission" date="2014-12" db="EMBL/GenBank/DDBJ databases">
        <authorList>
            <person name="Huang H.-H."/>
            <person name="Chen S.-C."/>
            <person name="Lai M.-C."/>
        </authorList>
    </citation>
    <scope>NUCLEOTIDE SEQUENCE</scope>
    <source>
        <strain evidence="2">K1F9705b</strain>
    </source>
</reference>
<dbReference type="AlphaFoldDB" id="A0A8J7W7Q5"/>
<dbReference type="GO" id="GO:0000166">
    <property type="term" value="F:nucleotide binding"/>
    <property type="evidence" value="ECO:0007669"/>
    <property type="project" value="InterPro"/>
</dbReference>
<dbReference type="OrthoDB" id="25239at2157"/>
<dbReference type="RefSeq" id="WP_211529757.1">
    <property type="nucleotide sequence ID" value="NZ_JWHL01000001.1"/>
</dbReference>
<dbReference type="InterPro" id="IPR000683">
    <property type="entry name" value="Gfo/Idh/MocA-like_OxRdtase_N"/>
</dbReference>
<dbReference type="SUPFAM" id="SSF51735">
    <property type="entry name" value="NAD(P)-binding Rossmann-fold domains"/>
    <property type="match status" value="1"/>
</dbReference>
<dbReference type="Gene3D" id="3.30.360.10">
    <property type="entry name" value="Dihydrodipicolinate Reductase, domain 2"/>
    <property type="match status" value="1"/>
</dbReference>
<dbReference type="EMBL" id="JWHL01000001">
    <property type="protein sequence ID" value="MBR1368160.1"/>
    <property type="molecule type" value="Genomic_DNA"/>
</dbReference>
<comment type="caution">
    <text evidence="2">The sequence shown here is derived from an EMBL/GenBank/DDBJ whole genome shotgun (WGS) entry which is preliminary data.</text>
</comment>
<dbReference type="PANTHER" id="PTHR43377">
    <property type="entry name" value="BILIVERDIN REDUCTASE A"/>
    <property type="match status" value="1"/>
</dbReference>
<gene>
    <name evidence="2" type="ORF">RJ53_01095</name>
</gene>
<dbReference type="InterPro" id="IPR051450">
    <property type="entry name" value="Gfo/Idh/MocA_Oxidoreductases"/>
</dbReference>
<evidence type="ECO:0000313" key="2">
    <source>
        <dbReference type="EMBL" id="MBR1368160.1"/>
    </source>
</evidence>
<evidence type="ECO:0000259" key="1">
    <source>
        <dbReference type="Pfam" id="PF01408"/>
    </source>
</evidence>
<sequence>MDVGVIGVGVMGRNHARIYSELKEIGTTYVFDLDTKSAEEVAAQTGAVVCSSIGELLRKVDLVSLAVPTRFHFETAKQVIGSGVHTLIEKPICSTVSEAEELIQEIPDGITVGIGHIERFNPIVPEIRRIATAPQYVAFHRHNPASGRITDASIVEDLMIHDIDILFNAFFPDQQHSFSVRGNKDIALVLGSVDTTSFYLSASRKSAKKIRSIYIEEEERTIEGDFMTQEIFVYRKPETYDQTNGLYRQENIIEKVLVNKVEPLKVELQAFVRAARDGRPFEVTPEQGLANLRICEAIQRGISR</sequence>
<dbReference type="Proteomes" id="UP000730161">
    <property type="component" value="Unassembled WGS sequence"/>
</dbReference>
<keyword evidence="3" id="KW-1185">Reference proteome</keyword>
<dbReference type="InterPro" id="IPR036291">
    <property type="entry name" value="NAD(P)-bd_dom_sf"/>
</dbReference>
<name>A0A8J7W7Q5_9EURY</name>
<accession>A0A8J7W7Q5</accession>
<dbReference type="Pfam" id="PF01408">
    <property type="entry name" value="GFO_IDH_MocA"/>
    <property type="match status" value="1"/>
</dbReference>
<dbReference type="PANTHER" id="PTHR43377:SF1">
    <property type="entry name" value="BILIVERDIN REDUCTASE A"/>
    <property type="match status" value="1"/>
</dbReference>
<organism evidence="2 3">
    <name type="scientific">Methanocalculus chunghsingensis</name>
    <dbReference type="NCBI Taxonomy" id="156457"/>
    <lineage>
        <taxon>Archaea</taxon>
        <taxon>Methanobacteriati</taxon>
        <taxon>Methanobacteriota</taxon>
        <taxon>Stenosarchaea group</taxon>
        <taxon>Methanomicrobia</taxon>
        <taxon>Methanomicrobiales</taxon>
        <taxon>Methanocalculaceae</taxon>
        <taxon>Methanocalculus</taxon>
    </lineage>
</organism>